<dbReference type="InterPro" id="IPR037107">
    <property type="entry name" value="Put_OMP_sf"/>
</dbReference>
<dbReference type="Pfam" id="PF09982">
    <property type="entry name" value="LpxR"/>
    <property type="match status" value="1"/>
</dbReference>
<feature type="signal peptide" evidence="1">
    <location>
        <begin position="1"/>
        <end position="18"/>
    </location>
</feature>
<accession>A0A2W7RVN0</accession>
<dbReference type="InterPro" id="IPR018707">
    <property type="entry name" value="LpxR"/>
</dbReference>
<keyword evidence="1" id="KW-0732">Signal</keyword>
<name>A0A2W7RVN0_9BACT</name>
<organism evidence="2 3">
    <name type="scientific">Hydrotalea sandarakina</name>
    <dbReference type="NCBI Taxonomy" id="1004304"/>
    <lineage>
        <taxon>Bacteria</taxon>
        <taxon>Pseudomonadati</taxon>
        <taxon>Bacteroidota</taxon>
        <taxon>Chitinophagia</taxon>
        <taxon>Chitinophagales</taxon>
        <taxon>Chitinophagaceae</taxon>
        <taxon>Hydrotalea</taxon>
    </lineage>
</organism>
<evidence type="ECO:0000256" key="1">
    <source>
        <dbReference type="SAM" id="SignalP"/>
    </source>
</evidence>
<evidence type="ECO:0000313" key="3">
    <source>
        <dbReference type="Proteomes" id="UP000249720"/>
    </source>
</evidence>
<gene>
    <name evidence="2" type="ORF">LX80_01601</name>
</gene>
<dbReference type="Proteomes" id="UP000249720">
    <property type="component" value="Unassembled WGS sequence"/>
</dbReference>
<feature type="chain" id="PRO_5015979204" description="Outer membrane beta-barrel porin/alpha-amylase" evidence="1">
    <location>
        <begin position="19"/>
        <end position="310"/>
    </location>
</feature>
<dbReference type="EMBL" id="QKZV01000004">
    <property type="protein sequence ID" value="PZX62906.1"/>
    <property type="molecule type" value="Genomic_DNA"/>
</dbReference>
<dbReference type="RefSeq" id="WP_170120406.1">
    <property type="nucleotide sequence ID" value="NZ_QKZV01000004.1"/>
</dbReference>
<dbReference type="AlphaFoldDB" id="A0A2W7RVN0"/>
<dbReference type="Gene3D" id="2.40.128.140">
    <property type="entry name" value="Outer membrane protein"/>
    <property type="match status" value="1"/>
</dbReference>
<proteinExistence type="predicted"/>
<keyword evidence="3" id="KW-1185">Reference proteome</keyword>
<evidence type="ECO:0008006" key="4">
    <source>
        <dbReference type="Google" id="ProtNLM"/>
    </source>
</evidence>
<protein>
    <recommendedName>
        <fullName evidence="4">Outer membrane beta-barrel porin/alpha-amylase</fullName>
    </recommendedName>
</protein>
<evidence type="ECO:0000313" key="2">
    <source>
        <dbReference type="EMBL" id="PZX62906.1"/>
    </source>
</evidence>
<sequence>MKIWVCLLFCCSISQIFAQKNGPANWQHSISITTDNDAYLLQDNDKYYTNGLYFQYNFSHQKQNATIVQSIEAGQALYTPRLLTFYPDSVDRPYCGYLFLTYKHLRLQQHYGLQWNVSVGTIGNNSLGQNFQNGLHHLLGLYPVTDWYKQVQVPITINAMIQYMPFIHALTQSNTAKIIPVFTANAGNVYTNAKAGAFFVLGKLNANTNSALWNVPAYNPSKSHQSLEWFVYFYPEITLQGYNATVQGSSSNTSSTVAGTPEKWMYQQNWGIVLAQGHWMGKIEIVYQTKECITQYLPQRYASIQLTYCF</sequence>
<reference evidence="2 3" key="1">
    <citation type="submission" date="2018-06" db="EMBL/GenBank/DDBJ databases">
        <title>Genomic Encyclopedia of Archaeal and Bacterial Type Strains, Phase II (KMG-II): from individual species to whole genera.</title>
        <authorList>
            <person name="Goeker M."/>
        </authorList>
    </citation>
    <scope>NUCLEOTIDE SEQUENCE [LARGE SCALE GENOMIC DNA]</scope>
    <source>
        <strain evidence="2 3">DSM 23241</strain>
    </source>
</reference>
<comment type="caution">
    <text evidence="2">The sequence shown here is derived from an EMBL/GenBank/DDBJ whole genome shotgun (WGS) entry which is preliminary data.</text>
</comment>